<gene>
    <name evidence="8" type="ORF">LIER_37133</name>
</gene>
<dbReference type="InterPro" id="IPR001841">
    <property type="entry name" value="Znf_RING"/>
</dbReference>
<keyword evidence="2" id="KW-0479">Metal-binding</keyword>
<reference evidence="8 9" key="1">
    <citation type="submission" date="2024-01" db="EMBL/GenBank/DDBJ databases">
        <title>The complete chloroplast genome sequence of Lithospermum erythrorhizon: insights into the phylogenetic relationship among Boraginaceae species and the maternal lineages of purple gromwells.</title>
        <authorList>
            <person name="Okada T."/>
            <person name="Watanabe K."/>
        </authorList>
    </citation>
    <scope>NUCLEOTIDE SEQUENCE [LARGE SCALE GENOMIC DNA]</scope>
</reference>
<evidence type="ECO:0000259" key="7">
    <source>
        <dbReference type="PROSITE" id="PS50089"/>
    </source>
</evidence>
<dbReference type="EMBL" id="BAABME010017570">
    <property type="protein sequence ID" value="GAA0150564.1"/>
    <property type="molecule type" value="Genomic_DNA"/>
</dbReference>
<keyword evidence="9" id="KW-1185">Reference proteome</keyword>
<keyword evidence="3 6" id="KW-0863">Zinc-finger</keyword>
<name>A0AAV3PFY7_LITER</name>
<proteinExistence type="predicted"/>
<sequence>MVYKIIKKIMFVIFSCFLSLGGAMVGAIAGALKGQTTETGFVRGAGVGALTGAITALQLMEQILNGDPFSKVAIICSLIEGKIFMEWVSPAVLKAYQCPMADELIMDLWESSLGEISDIFGDSSSMGLSLDMINNLPMFKIHPNGTTNSDLHELSCPICYQDMEKGECARKLANCMHYFHKHCIDQWLTRNASCPICRQDVLVCTFVPPIN</sequence>
<dbReference type="PROSITE" id="PS50089">
    <property type="entry name" value="ZF_RING_2"/>
    <property type="match status" value="1"/>
</dbReference>
<protein>
    <recommendedName>
        <fullName evidence="7">RING-type domain-containing protein</fullName>
    </recommendedName>
</protein>
<dbReference type="PANTHER" id="PTHR46151:SF12">
    <property type="entry name" value="RING_U-BOX SUPERFAMILY PROTEIN"/>
    <property type="match status" value="1"/>
</dbReference>
<dbReference type="Gene3D" id="3.30.40.10">
    <property type="entry name" value="Zinc/RING finger domain, C3HC4 (zinc finger)"/>
    <property type="match status" value="1"/>
</dbReference>
<dbReference type="AlphaFoldDB" id="A0AAV3PFY7"/>
<accession>A0AAV3PFY7</accession>
<comment type="caution">
    <text evidence="8">The sequence shown here is derived from an EMBL/GenBank/DDBJ whole genome shotgun (WGS) entry which is preliminary data.</text>
</comment>
<evidence type="ECO:0000256" key="5">
    <source>
        <dbReference type="ARBA" id="ARBA00023136"/>
    </source>
</evidence>
<comment type="subcellular location">
    <subcellularLocation>
        <location evidence="1">Membrane</location>
    </subcellularLocation>
</comment>
<evidence type="ECO:0000256" key="3">
    <source>
        <dbReference type="ARBA" id="ARBA00022771"/>
    </source>
</evidence>
<evidence type="ECO:0000256" key="2">
    <source>
        <dbReference type="ARBA" id="ARBA00022723"/>
    </source>
</evidence>
<dbReference type="PANTHER" id="PTHR46151">
    <property type="entry name" value="NEP1-INTERACTING PROTEIN-LIKE 2"/>
    <property type="match status" value="1"/>
</dbReference>
<evidence type="ECO:0000256" key="4">
    <source>
        <dbReference type="ARBA" id="ARBA00022833"/>
    </source>
</evidence>
<dbReference type="Pfam" id="PF13639">
    <property type="entry name" value="zf-RING_2"/>
    <property type="match status" value="1"/>
</dbReference>
<keyword evidence="4" id="KW-0862">Zinc</keyword>
<dbReference type="GO" id="GO:0008270">
    <property type="term" value="F:zinc ion binding"/>
    <property type="evidence" value="ECO:0007669"/>
    <property type="project" value="UniProtKB-KW"/>
</dbReference>
<feature type="domain" description="RING-type" evidence="7">
    <location>
        <begin position="156"/>
        <end position="198"/>
    </location>
</feature>
<keyword evidence="5" id="KW-0472">Membrane</keyword>
<dbReference type="InterPro" id="IPR013083">
    <property type="entry name" value="Znf_RING/FYVE/PHD"/>
</dbReference>
<dbReference type="GO" id="GO:0016020">
    <property type="term" value="C:membrane"/>
    <property type="evidence" value="ECO:0007669"/>
    <property type="project" value="UniProtKB-SubCell"/>
</dbReference>
<evidence type="ECO:0000313" key="9">
    <source>
        <dbReference type="Proteomes" id="UP001454036"/>
    </source>
</evidence>
<evidence type="ECO:0000256" key="1">
    <source>
        <dbReference type="ARBA" id="ARBA00004370"/>
    </source>
</evidence>
<dbReference type="Proteomes" id="UP001454036">
    <property type="component" value="Unassembled WGS sequence"/>
</dbReference>
<evidence type="ECO:0000313" key="8">
    <source>
        <dbReference type="EMBL" id="GAA0150564.1"/>
    </source>
</evidence>
<evidence type="ECO:0000256" key="6">
    <source>
        <dbReference type="PROSITE-ProRule" id="PRU00175"/>
    </source>
</evidence>
<dbReference type="SUPFAM" id="SSF57850">
    <property type="entry name" value="RING/U-box"/>
    <property type="match status" value="1"/>
</dbReference>
<dbReference type="SMART" id="SM00184">
    <property type="entry name" value="RING"/>
    <property type="match status" value="1"/>
</dbReference>
<organism evidence="8 9">
    <name type="scientific">Lithospermum erythrorhizon</name>
    <name type="common">Purple gromwell</name>
    <name type="synonym">Lithospermum officinale var. erythrorhizon</name>
    <dbReference type="NCBI Taxonomy" id="34254"/>
    <lineage>
        <taxon>Eukaryota</taxon>
        <taxon>Viridiplantae</taxon>
        <taxon>Streptophyta</taxon>
        <taxon>Embryophyta</taxon>
        <taxon>Tracheophyta</taxon>
        <taxon>Spermatophyta</taxon>
        <taxon>Magnoliopsida</taxon>
        <taxon>eudicotyledons</taxon>
        <taxon>Gunneridae</taxon>
        <taxon>Pentapetalae</taxon>
        <taxon>asterids</taxon>
        <taxon>lamiids</taxon>
        <taxon>Boraginales</taxon>
        <taxon>Boraginaceae</taxon>
        <taxon>Boraginoideae</taxon>
        <taxon>Lithospermeae</taxon>
        <taxon>Lithospermum</taxon>
    </lineage>
</organism>